<proteinExistence type="predicted"/>
<reference evidence="2" key="1">
    <citation type="submission" date="2021-06" db="EMBL/GenBank/DDBJ databases">
        <title>Comparative genomics, transcriptomics and evolutionary studies reveal genomic signatures of adaptation to plant cell wall in hemibiotrophic fungi.</title>
        <authorList>
            <consortium name="DOE Joint Genome Institute"/>
            <person name="Baroncelli R."/>
            <person name="Diaz J.F."/>
            <person name="Benocci T."/>
            <person name="Peng M."/>
            <person name="Battaglia E."/>
            <person name="Haridas S."/>
            <person name="Andreopoulos W."/>
            <person name="Labutti K."/>
            <person name="Pangilinan J."/>
            <person name="Floch G.L."/>
            <person name="Makela M.R."/>
            <person name="Henrissat B."/>
            <person name="Grigoriev I.V."/>
            <person name="Crouch J.A."/>
            <person name="De Vries R.P."/>
            <person name="Sukno S.A."/>
            <person name="Thon M.R."/>
        </authorList>
    </citation>
    <scope>NUCLEOTIDE SEQUENCE</scope>
    <source>
        <strain evidence="2">CBS 125086</strain>
    </source>
</reference>
<name>A0AAD8Q8R4_9PEZI</name>
<accession>A0AAD8Q8R4</accession>
<dbReference type="EMBL" id="JAHLJV010000006">
    <property type="protein sequence ID" value="KAK1597865.1"/>
    <property type="molecule type" value="Genomic_DNA"/>
</dbReference>
<keyword evidence="1" id="KW-0812">Transmembrane</keyword>
<organism evidence="2 3">
    <name type="scientific">Colletotrichum navitas</name>
    <dbReference type="NCBI Taxonomy" id="681940"/>
    <lineage>
        <taxon>Eukaryota</taxon>
        <taxon>Fungi</taxon>
        <taxon>Dikarya</taxon>
        <taxon>Ascomycota</taxon>
        <taxon>Pezizomycotina</taxon>
        <taxon>Sordariomycetes</taxon>
        <taxon>Hypocreomycetidae</taxon>
        <taxon>Glomerellales</taxon>
        <taxon>Glomerellaceae</taxon>
        <taxon>Colletotrichum</taxon>
        <taxon>Colletotrichum graminicola species complex</taxon>
    </lineage>
</organism>
<keyword evidence="3" id="KW-1185">Reference proteome</keyword>
<evidence type="ECO:0000313" key="2">
    <source>
        <dbReference type="EMBL" id="KAK1597865.1"/>
    </source>
</evidence>
<evidence type="ECO:0000256" key="1">
    <source>
        <dbReference type="SAM" id="Phobius"/>
    </source>
</evidence>
<keyword evidence="1" id="KW-1133">Transmembrane helix</keyword>
<dbReference type="GeneID" id="85436641"/>
<dbReference type="AlphaFoldDB" id="A0AAD8Q8R4"/>
<dbReference type="Proteomes" id="UP001230504">
    <property type="component" value="Unassembled WGS sequence"/>
</dbReference>
<protein>
    <submittedName>
        <fullName evidence="2">Uncharacterized protein</fullName>
    </submittedName>
</protein>
<gene>
    <name evidence="2" type="ORF">LY79DRAFT_320071</name>
</gene>
<evidence type="ECO:0000313" key="3">
    <source>
        <dbReference type="Proteomes" id="UP001230504"/>
    </source>
</evidence>
<dbReference type="RefSeq" id="XP_060418611.1">
    <property type="nucleotide sequence ID" value="XM_060552401.1"/>
</dbReference>
<sequence>MPSGNTADDNSVVANVTASIHMLTIITSDLTTEQRFQIQRRPAGAGCDTGKCAFPFYVEISWIYPCSLFYALFFFSSLPSLPCKSVILPVRLIRYKQFSMPLSTFSSNPNVP</sequence>
<comment type="caution">
    <text evidence="2">The sequence shown here is derived from an EMBL/GenBank/DDBJ whole genome shotgun (WGS) entry which is preliminary data.</text>
</comment>
<keyword evidence="1" id="KW-0472">Membrane</keyword>
<feature type="transmembrane region" description="Helical" evidence="1">
    <location>
        <begin position="62"/>
        <end position="81"/>
    </location>
</feature>